<dbReference type="InterPro" id="IPR040492">
    <property type="entry name" value="GlfT2_N"/>
</dbReference>
<dbReference type="RefSeq" id="WP_127022804.1">
    <property type="nucleotide sequence ID" value="NZ_JAVKZF010000001.1"/>
</dbReference>
<dbReference type="GO" id="GO:0016740">
    <property type="term" value="F:transferase activity"/>
    <property type="evidence" value="ECO:0007669"/>
    <property type="project" value="UniProtKB-KW"/>
</dbReference>
<reference evidence="2 3" key="1">
    <citation type="journal article" date="2019" name="Genome Biol. Evol.">
        <title>Day and night: Metabolic profiles and evolutionary relationships of six axenic non-marine cyanobacteria.</title>
        <authorList>
            <person name="Will S.E."/>
            <person name="Henke P."/>
            <person name="Boedeker C."/>
            <person name="Huang S."/>
            <person name="Brinkmann H."/>
            <person name="Rohde M."/>
            <person name="Jarek M."/>
            <person name="Friedl T."/>
            <person name="Seufert S."/>
            <person name="Schumacher M."/>
            <person name="Overmann J."/>
            <person name="Neumann-Schaal M."/>
            <person name="Petersen J."/>
        </authorList>
    </citation>
    <scope>NUCLEOTIDE SEQUENCE [LARGE SCALE GENOMIC DNA]</scope>
    <source>
        <strain evidence="2 3">SAG 39.79</strain>
    </source>
</reference>
<dbReference type="Pfam" id="PF13641">
    <property type="entry name" value="Glyco_tranf_2_3"/>
    <property type="match status" value="1"/>
</dbReference>
<organism evidence="2 3">
    <name type="scientific">Chroococcidiopsis cubana SAG 39.79</name>
    <dbReference type="NCBI Taxonomy" id="388085"/>
    <lineage>
        <taxon>Bacteria</taxon>
        <taxon>Bacillati</taxon>
        <taxon>Cyanobacteriota</taxon>
        <taxon>Cyanophyceae</taxon>
        <taxon>Chroococcidiopsidales</taxon>
        <taxon>Chroococcidiopsidaceae</taxon>
        <taxon>Chroococcidiopsis</taxon>
    </lineage>
</organism>
<accession>A0AB37UNC3</accession>
<gene>
    <name evidence="2" type="ORF">DSM107010_17610</name>
</gene>
<evidence type="ECO:0000313" key="3">
    <source>
        <dbReference type="Proteomes" id="UP000282574"/>
    </source>
</evidence>
<name>A0AB37UNC3_9CYAN</name>
<dbReference type="Gene3D" id="3.90.550.60">
    <property type="match status" value="1"/>
</dbReference>
<dbReference type="Pfam" id="PF17994">
    <property type="entry name" value="Glft2_N"/>
    <property type="match status" value="1"/>
</dbReference>
<evidence type="ECO:0000259" key="1">
    <source>
        <dbReference type="Pfam" id="PF17994"/>
    </source>
</evidence>
<feature type="domain" description="Galactofuranosyltransferase GlfT2 N-terminal" evidence="1">
    <location>
        <begin position="6"/>
        <end position="102"/>
    </location>
</feature>
<evidence type="ECO:0000313" key="2">
    <source>
        <dbReference type="EMBL" id="RUT12916.1"/>
    </source>
</evidence>
<dbReference type="EMBL" id="RSCK01000010">
    <property type="protein sequence ID" value="RUT12916.1"/>
    <property type="molecule type" value="Genomic_DNA"/>
</dbReference>
<proteinExistence type="predicted"/>
<keyword evidence="2" id="KW-0808">Transferase</keyword>
<dbReference type="SUPFAM" id="SSF53448">
    <property type="entry name" value="Nucleotide-diphospho-sugar transferases"/>
    <property type="match status" value="1"/>
</dbReference>
<dbReference type="AlphaFoldDB" id="A0AB37UNC3"/>
<protein>
    <submittedName>
        <fullName evidence="2">Galactofuranosyl transferase</fullName>
    </submittedName>
</protein>
<comment type="caution">
    <text evidence="2">The sequence shown here is derived from an EMBL/GenBank/DDBJ whole genome shotgun (WGS) entry which is preliminary data.</text>
</comment>
<sequence length="609" mass="70629">MYYVVNRINFPKTEDTFNLYFASSKTEGIDVDCETGKIALAQNEIVSTNSYFNSFYESYYAKYTNLNSLYYLLRLNGDFQVSVYREGYERERELLGQEIFKQCQMTDGVKIALPTLQQSHTPQGRIYLEIQCLSDRGIFIEGAIVTEEQPVRNISLAIISCTFKKEAYIKNTVKTIFQDLLLANKSWQIFVVDNGQTLNEDDFPDTKLQLIPNENLGGSGGFTKGMVTALQSDCYTHLLLMDDDILLDTEAIYRLFGIYEYAKEDFAVAGSMLDLYKKHILYEAGAAYDKDPQSFKKAPFRVAPLKHNLELQKTDSLNLLLSEDDIDYGGFWFFAVPSQFVKEIGFLLPFFIKIDDMEFGLRIKRRLGKQIVAFPSIAAWHEPFYSKVIVWDGYYYTRNNLIARTIYGTIKYTNTLFKFTQDLIYALLIFEYNYAEMIVRAFEDYLQGPNLLKKNSPEKLHQEIVQLSKSYKTQTLQPNYYLDTELSPPRTKAKIWQKLASLLTINGHLLPNFIHSDGEVMLWQNSAHAGTISRVFRKKKVTIYREENSCLLQNELDKPIGINLIIRWLKIVIISTRKWSAIVREWKTAAPELTSMSFWQQYLKLEESK</sequence>
<keyword evidence="3" id="KW-1185">Reference proteome</keyword>
<dbReference type="InterPro" id="IPR029044">
    <property type="entry name" value="Nucleotide-diphossugar_trans"/>
</dbReference>
<dbReference type="Proteomes" id="UP000282574">
    <property type="component" value="Unassembled WGS sequence"/>
</dbReference>